<dbReference type="EMBL" id="LAZR01007498">
    <property type="protein sequence ID" value="KKM84889.1"/>
    <property type="molecule type" value="Genomic_DNA"/>
</dbReference>
<sequence length="55" mass="6110">MEFIVVRCPECGSVKMPKAGKVWSGGKRKQRYQCTNCGHCTTQPKITKPGKGRGR</sequence>
<proteinExistence type="predicted"/>
<name>A0A0F9KRM7_9ZZZZ</name>
<evidence type="ECO:0008006" key="2">
    <source>
        <dbReference type="Google" id="ProtNLM"/>
    </source>
</evidence>
<comment type="caution">
    <text evidence="1">The sequence shown here is derived from an EMBL/GenBank/DDBJ whole genome shotgun (WGS) entry which is preliminary data.</text>
</comment>
<protein>
    <recommendedName>
        <fullName evidence="2">InsA N-terminal domain-containing protein</fullName>
    </recommendedName>
</protein>
<gene>
    <name evidence="1" type="ORF">LCGC14_1294610</name>
</gene>
<reference evidence="1" key="1">
    <citation type="journal article" date="2015" name="Nature">
        <title>Complex archaea that bridge the gap between prokaryotes and eukaryotes.</title>
        <authorList>
            <person name="Spang A."/>
            <person name="Saw J.H."/>
            <person name="Jorgensen S.L."/>
            <person name="Zaremba-Niedzwiedzka K."/>
            <person name="Martijn J."/>
            <person name="Lind A.E."/>
            <person name="van Eijk R."/>
            <person name="Schleper C."/>
            <person name="Guy L."/>
            <person name="Ettema T.J."/>
        </authorList>
    </citation>
    <scope>NUCLEOTIDE SEQUENCE</scope>
</reference>
<accession>A0A0F9KRM7</accession>
<evidence type="ECO:0000313" key="1">
    <source>
        <dbReference type="EMBL" id="KKM84889.1"/>
    </source>
</evidence>
<dbReference type="AlphaFoldDB" id="A0A0F9KRM7"/>
<organism evidence="1">
    <name type="scientific">marine sediment metagenome</name>
    <dbReference type="NCBI Taxonomy" id="412755"/>
    <lineage>
        <taxon>unclassified sequences</taxon>
        <taxon>metagenomes</taxon>
        <taxon>ecological metagenomes</taxon>
    </lineage>
</organism>